<sequence>PAGGGGSTFGAPAGGGGSTFMDAFFAEFPPAQAEAVRRALRLVAERAR</sequence>
<reference evidence="2" key="1">
    <citation type="submission" date="2016-10" db="EMBL/GenBank/DDBJ databases">
        <authorList>
            <person name="Varghese N."/>
            <person name="Submissions S."/>
        </authorList>
    </citation>
    <scope>NUCLEOTIDE SEQUENCE [LARGE SCALE GENOMIC DNA]</scope>
    <source>
        <strain evidence="2">CGMCC 4.7042</strain>
    </source>
</reference>
<evidence type="ECO:0000313" key="2">
    <source>
        <dbReference type="Proteomes" id="UP000199063"/>
    </source>
</evidence>
<dbReference type="AlphaFoldDB" id="A0A1G9ZCJ5"/>
<name>A0A1G9ZCJ5_9ACTN</name>
<protein>
    <submittedName>
        <fullName evidence="1">Uncharacterized protein</fullName>
    </submittedName>
</protein>
<dbReference type="Proteomes" id="UP000199063">
    <property type="component" value="Unassembled WGS sequence"/>
</dbReference>
<proteinExistence type="predicted"/>
<keyword evidence="2" id="KW-1185">Reference proteome</keyword>
<feature type="non-terminal residue" evidence="1">
    <location>
        <position position="1"/>
    </location>
</feature>
<evidence type="ECO:0000313" key="1">
    <source>
        <dbReference type="EMBL" id="SDN19180.1"/>
    </source>
</evidence>
<gene>
    <name evidence="1" type="ORF">SAMN05444921_12194</name>
</gene>
<accession>A0A1G9ZCJ5</accession>
<dbReference type="EMBL" id="FNHI01000021">
    <property type="protein sequence ID" value="SDN19180.1"/>
    <property type="molecule type" value="Genomic_DNA"/>
</dbReference>
<organism evidence="1 2">
    <name type="scientific">Streptomyces wuyuanensis</name>
    <dbReference type="NCBI Taxonomy" id="1196353"/>
    <lineage>
        <taxon>Bacteria</taxon>
        <taxon>Bacillati</taxon>
        <taxon>Actinomycetota</taxon>
        <taxon>Actinomycetes</taxon>
        <taxon>Kitasatosporales</taxon>
        <taxon>Streptomycetaceae</taxon>
        <taxon>Streptomyces</taxon>
    </lineage>
</organism>